<evidence type="ECO:0000313" key="2">
    <source>
        <dbReference type="Proteomes" id="UP000465305"/>
    </source>
</evidence>
<accession>A0A7I9Y687</accession>
<protein>
    <submittedName>
        <fullName evidence="1">Uncharacterized protein</fullName>
    </submittedName>
</protein>
<dbReference type="EMBL" id="BLKY01000001">
    <property type="protein sequence ID" value="GFG84003.1"/>
    <property type="molecule type" value="Genomic_DNA"/>
</dbReference>
<evidence type="ECO:0000313" key="1">
    <source>
        <dbReference type="EMBL" id="GFG84003.1"/>
    </source>
</evidence>
<name>A0A7I9Y687_MYCAL</name>
<sequence length="45" mass="4674">MAHILKGVEHMRGTATTQIIDAELALVTGITASISVSGLILERVG</sequence>
<proteinExistence type="predicted"/>
<organism evidence="1 2">
    <name type="scientific">Mycolicibacter algericus</name>
    <name type="common">Mycobacterium algericum</name>
    <dbReference type="NCBI Taxonomy" id="1288388"/>
    <lineage>
        <taxon>Bacteria</taxon>
        <taxon>Bacillati</taxon>
        <taxon>Actinomycetota</taxon>
        <taxon>Actinomycetes</taxon>
        <taxon>Mycobacteriales</taxon>
        <taxon>Mycobacteriaceae</taxon>
        <taxon>Mycolicibacter</taxon>
    </lineage>
</organism>
<comment type="caution">
    <text evidence="1">The sequence shown here is derived from an EMBL/GenBank/DDBJ whole genome shotgun (WGS) entry which is preliminary data.</text>
</comment>
<gene>
    <name evidence="1" type="ORF">MALGJ_06790</name>
</gene>
<reference evidence="1 2" key="1">
    <citation type="journal article" date="2019" name="Emerg. Microbes Infect.">
        <title>Comprehensive subspecies identification of 175 nontuberculous mycobacteria species based on 7547 genomic profiles.</title>
        <authorList>
            <person name="Matsumoto Y."/>
            <person name="Kinjo T."/>
            <person name="Motooka D."/>
            <person name="Nabeya D."/>
            <person name="Jung N."/>
            <person name="Uechi K."/>
            <person name="Horii T."/>
            <person name="Iida T."/>
            <person name="Fujita J."/>
            <person name="Nakamura S."/>
        </authorList>
    </citation>
    <scope>NUCLEOTIDE SEQUENCE [LARGE SCALE GENOMIC DNA]</scope>
    <source>
        <strain evidence="1 2">JCM 30723</strain>
    </source>
</reference>
<dbReference type="Proteomes" id="UP000465305">
    <property type="component" value="Unassembled WGS sequence"/>
</dbReference>
<dbReference type="AlphaFoldDB" id="A0A7I9Y687"/>